<evidence type="ECO:0000313" key="7">
    <source>
        <dbReference type="Proteomes" id="UP001431019"/>
    </source>
</evidence>
<dbReference type="InterPro" id="IPR012334">
    <property type="entry name" value="Pectin_lyas_fold"/>
</dbReference>
<evidence type="ECO:0000313" key="6">
    <source>
        <dbReference type="EMBL" id="MCC8392526.1"/>
    </source>
</evidence>
<accession>A0ABS8JRK1</accession>
<feature type="compositionally biased region" description="Basic and acidic residues" evidence="4">
    <location>
        <begin position="1"/>
        <end position="10"/>
    </location>
</feature>
<gene>
    <name evidence="6" type="ORF">LJ656_07990</name>
</gene>
<dbReference type="SMART" id="SM00912">
    <property type="entry name" value="Haemagg_act"/>
    <property type="match status" value="1"/>
</dbReference>
<comment type="subcellular location">
    <subcellularLocation>
        <location evidence="1">Secreted</location>
    </subcellularLocation>
</comment>
<feature type="domain" description="Filamentous haemagglutinin FhaB/tRNA nuclease CdiA-like TPS" evidence="5">
    <location>
        <begin position="69"/>
        <end position="182"/>
    </location>
</feature>
<dbReference type="Gene3D" id="2.160.20.10">
    <property type="entry name" value="Single-stranded right-handed beta-helix, Pectin lyase-like"/>
    <property type="match status" value="1"/>
</dbReference>
<keyword evidence="3" id="KW-0732">Signal</keyword>
<reference evidence="6 7" key="1">
    <citation type="submission" date="2021-11" db="EMBL/GenBank/DDBJ databases">
        <authorList>
            <person name="Oh E.-T."/>
            <person name="Kim S.-B."/>
        </authorList>
    </citation>
    <scope>NUCLEOTIDE SEQUENCE [LARGE SCALE GENOMIC DNA]</scope>
    <source>
        <strain evidence="6 7">MMS20-SJTR3</strain>
    </source>
</reference>
<dbReference type="InterPro" id="IPR011050">
    <property type="entry name" value="Pectin_lyase_fold/virulence"/>
</dbReference>
<keyword evidence="2" id="KW-0964">Secreted</keyword>
<sequence>MCSCRRRSEGADMNDTSRGPGRLRRRAEERARRKEVRRARRDGIAAREPFLRPLVPLMPLMILLVAPGASAFPVGGQVVNGSVAIGPSANNTLPITQTTGQAIVNWQAFSIGGNETVSIKQPNASAVMLNRVIGNNPSEIAGHLNATGKVFLINPAGILFAPGASVNVGSLVASTLGMSDKDFLAGNYHFVTVAGQAGGSVVNQGSIQAADGGTVAMLGARVSNSGTVSAKLGTVALGAGGDITLDFAGDGLTMLKINSPAAQALLDNSGTLAADGGQVLMSVQSADALAGTVLNQEGVVRAQSVAQRNGRIVLDGGPNGVTQVAGVLDATGGAGLTGGQIDATGQYVALPANATLDASGAAGGGRVRVGGGAGGGDLDIRNAQAIWMDPTAQMRADALQGGAGGQLIAYGAETARLYGTLSAKGGPQGGNGGAIETSGHYLDTAGAQIDASAPMGVAGTWLLDPFDVTIGLETTGGALSGGRFTPTSEGATVANGQIVAALNQGTRVIVTTQSSDPSATDAGNITVSAPITKTTGGAASLTLDASGSIIITRTANGPNPSITAEPGDGTTPGPLDIVLLANGAQTTNGSAAIRVTGVGAAAAALPVNLWTNGGNLTIGVPAVTGQISPSVALTDVNLDTRVRSAADVGDPTQRSGNLVIHGASPNGTAVSISGSILNTTTGLIDIEGTGPTLSTAAPAQGVAISSTAAVRTTIASTTGNIQIFGSGHVDPGVQITGNNIELPTTISTGSGSIDLRGVNDGLPSTTSNIDTFFPAVSLAETNLTATGTTQISVSGSTSSAASGMGFTNANVSTGTGGTIVLRASNNGTATPFSIDGTSSLLAPNGSLVLVPGSVNPVTFALIANDGTAISVFSSGAGFSIPQSLFDAVSPRIANIIVGSSTQTGSITVNAGCQPADATCAPGAATFASNLTLDNAGAGSQGIAMPVGVSVGAQTLMLSSAGAVTGGPVTANSLALNGPGSFTLTNAANQVGVLSMVGTGKVNLVSAGSLEIGGTTSSRFDSASNSVVQTFTSQETPTADVTITTTGTARSAGNIDVFSPILKNDGGDATLSLTSANSIFFAPASAKSSSGALNITLDAPLSISIGGVDSSSGDRVQIWTNGGNFIAGTRAGGTTGFDGAAVQLALADLDTRVGVTSGAAGVNSGFVTIHGVNNTPAEGNAAVSVDSATIRTSTGAIELQGQSTGPELGYGVLLTNDVPRFFGTPVASMLTSTSGNISVAGSGFGAGFDGVALFEGSSITTTGGGRIDMRGSFSGIGQGNATASGSDSYGVLLANGSIAATAANSTISVTGSTVTSDAGIGIGAVPVPPDSAIVTGPVTISTGPQGVIILRSANDGTATSLLGRSAAGSISTPGGVLIAAPASVDPSTFAVTPQNGVPITLFAPTAAGLDIDPATYTTIAPTLNTLVLGSTTQTGRITVEGTCAGNAATCAQPQRPTVLSNLTLANPATGSQGVALPFGVSMPGHTLAISSAGPVTDPNGIDAAGLLLAGNTSYTLTDPGNNVGRLAIVGAQDVTFSNPGSFDIGPLIAQTYDSATGKVTTIDGTNSSLSGSLQAESTNGGIALGIPGTPTSVNAGRTIDLVMENGEFDNAGGGKLAAGNAWHIWEASWQGETRGGLDPGGTQPNFYGCVFPGTCNWGGSVTLGSNHFVYAAQPTLTVTINSTSRLFGAANPAFTFTVTGLINGDTASGAVAAGPFSTPANANSPAGQYPVTGTFTSLVGYKLTEVPGTLTVEPIPLNNGRVFDRTGLQPLFTAQEQSFVYESNLGGIHVCVGSNQPILALQQPEGAADKLAVEWKRVRSRPNLNSCVIVNGQHGCDEF</sequence>
<proteinExistence type="predicted"/>
<organism evidence="6 7">
    <name type="scientific">Paraburkholderia sejongensis</name>
    <dbReference type="NCBI Taxonomy" id="2886946"/>
    <lineage>
        <taxon>Bacteria</taxon>
        <taxon>Pseudomonadati</taxon>
        <taxon>Pseudomonadota</taxon>
        <taxon>Betaproteobacteria</taxon>
        <taxon>Burkholderiales</taxon>
        <taxon>Burkholderiaceae</taxon>
        <taxon>Paraburkholderia</taxon>
    </lineage>
</organism>
<dbReference type="SUPFAM" id="SSF51126">
    <property type="entry name" value="Pectin lyase-like"/>
    <property type="match status" value="1"/>
</dbReference>
<evidence type="ECO:0000259" key="5">
    <source>
        <dbReference type="SMART" id="SM00912"/>
    </source>
</evidence>
<keyword evidence="7" id="KW-1185">Reference proteome</keyword>
<dbReference type="InterPro" id="IPR008638">
    <property type="entry name" value="FhaB/CdiA-like_TPS"/>
</dbReference>
<dbReference type="Proteomes" id="UP001431019">
    <property type="component" value="Unassembled WGS sequence"/>
</dbReference>
<dbReference type="PANTHER" id="PTHR12338">
    <property type="entry name" value="AUTOTRANSPORTER"/>
    <property type="match status" value="1"/>
</dbReference>
<dbReference type="RefSeq" id="WP_230508870.1">
    <property type="nucleotide sequence ID" value="NZ_JAJITD010000003.1"/>
</dbReference>
<name>A0ABS8JRK1_9BURK</name>
<evidence type="ECO:0000256" key="1">
    <source>
        <dbReference type="ARBA" id="ARBA00004613"/>
    </source>
</evidence>
<dbReference type="InterPro" id="IPR041286">
    <property type="entry name" value="MBG_2"/>
</dbReference>
<evidence type="ECO:0000256" key="4">
    <source>
        <dbReference type="SAM" id="MobiDB-lite"/>
    </source>
</evidence>
<dbReference type="InterPro" id="IPR050909">
    <property type="entry name" value="Bact_Autotransporter_VF"/>
</dbReference>
<dbReference type="EMBL" id="JAJITD010000003">
    <property type="protein sequence ID" value="MCC8392526.1"/>
    <property type="molecule type" value="Genomic_DNA"/>
</dbReference>
<feature type="region of interest" description="Disordered" evidence="4">
    <location>
        <begin position="1"/>
        <end position="40"/>
    </location>
</feature>
<dbReference type="Pfam" id="PF05860">
    <property type="entry name" value="TPS"/>
    <property type="match status" value="1"/>
</dbReference>
<protein>
    <submittedName>
        <fullName evidence="6">Filamentous hemagglutinin N-terminal domain-containing protein</fullName>
    </submittedName>
</protein>
<evidence type="ECO:0000256" key="2">
    <source>
        <dbReference type="ARBA" id="ARBA00022525"/>
    </source>
</evidence>
<dbReference type="Gene3D" id="3.30.160.710">
    <property type="match status" value="1"/>
</dbReference>
<dbReference type="PANTHER" id="PTHR12338:SF8">
    <property type="entry name" value="HEME_HEMOPEXIN-BINDING PROTEIN"/>
    <property type="match status" value="1"/>
</dbReference>
<comment type="caution">
    <text evidence="6">The sequence shown here is derived from an EMBL/GenBank/DDBJ whole genome shotgun (WGS) entry which is preliminary data.</text>
</comment>
<evidence type="ECO:0000256" key="3">
    <source>
        <dbReference type="ARBA" id="ARBA00022729"/>
    </source>
</evidence>
<dbReference type="Pfam" id="PF18676">
    <property type="entry name" value="MBG_2"/>
    <property type="match status" value="1"/>
</dbReference>
<dbReference type="NCBIfam" id="TIGR01901">
    <property type="entry name" value="adhes_NPXG"/>
    <property type="match status" value="1"/>
</dbReference>